<dbReference type="AlphaFoldDB" id="A0A8C0KRV1"/>
<feature type="region of interest" description="Disordered" evidence="5">
    <location>
        <begin position="833"/>
        <end position="895"/>
    </location>
</feature>
<dbReference type="PANTHER" id="PTHR47193:SF1">
    <property type="entry name" value="CATION CHANNEL SPERM-ASSOCIATED PROTEIN 1"/>
    <property type="match status" value="1"/>
</dbReference>
<reference evidence="8" key="2">
    <citation type="submission" date="2025-09" db="UniProtKB">
        <authorList>
            <consortium name="Ensembl"/>
        </authorList>
    </citation>
    <scope>IDENTIFICATION</scope>
</reference>
<feature type="region of interest" description="Disordered" evidence="5">
    <location>
        <begin position="1"/>
        <end position="298"/>
    </location>
</feature>
<dbReference type="GO" id="GO:0060296">
    <property type="term" value="P:regulation of cilium beat frequency involved in ciliary motility"/>
    <property type="evidence" value="ECO:0007669"/>
    <property type="project" value="TreeGrafter"/>
</dbReference>
<evidence type="ECO:0000256" key="1">
    <source>
        <dbReference type="ARBA" id="ARBA00004141"/>
    </source>
</evidence>
<dbReference type="GO" id="GO:0030317">
    <property type="term" value="P:flagellated sperm motility"/>
    <property type="evidence" value="ECO:0007669"/>
    <property type="project" value="InterPro"/>
</dbReference>
<keyword evidence="9" id="KW-1185">Reference proteome</keyword>
<feature type="transmembrane region" description="Helical" evidence="6">
    <location>
        <begin position="592"/>
        <end position="615"/>
    </location>
</feature>
<feature type="compositionally biased region" description="Basic residues" evidence="5">
    <location>
        <begin position="22"/>
        <end position="44"/>
    </location>
</feature>
<dbReference type="Gene3D" id="1.10.287.70">
    <property type="match status" value="1"/>
</dbReference>
<comment type="subcellular location">
    <subcellularLocation>
        <location evidence="1">Membrane</location>
        <topology evidence="1">Multi-pass membrane protein</topology>
    </subcellularLocation>
</comment>
<keyword evidence="2 6" id="KW-0812">Transmembrane</keyword>
<feature type="transmembrane region" description="Helical" evidence="6">
    <location>
        <begin position="693"/>
        <end position="714"/>
    </location>
</feature>
<keyword evidence="4 6" id="KW-0472">Membrane</keyword>
<feature type="region of interest" description="Disordered" evidence="5">
    <location>
        <begin position="345"/>
        <end position="375"/>
    </location>
</feature>
<feature type="compositionally biased region" description="Basic and acidic residues" evidence="5">
    <location>
        <begin position="45"/>
        <end position="63"/>
    </location>
</feature>
<proteinExistence type="predicted"/>
<feature type="domain" description="Ion transport" evidence="7">
    <location>
        <begin position="524"/>
        <end position="739"/>
    </location>
</feature>
<name>A0A8C0KRV1_CANLU</name>
<dbReference type="GO" id="GO:0007283">
    <property type="term" value="P:spermatogenesis"/>
    <property type="evidence" value="ECO:0007669"/>
    <property type="project" value="TreeGrafter"/>
</dbReference>
<feature type="compositionally biased region" description="Low complexity" evidence="5">
    <location>
        <begin position="460"/>
        <end position="469"/>
    </location>
</feature>
<feature type="compositionally biased region" description="Basic residues" evidence="5">
    <location>
        <begin position="88"/>
        <end position="127"/>
    </location>
</feature>
<feature type="transmembrane region" description="Helical" evidence="6">
    <location>
        <begin position="660"/>
        <end position="681"/>
    </location>
</feature>
<feature type="compositionally biased region" description="Basic residues" evidence="5">
    <location>
        <begin position="249"/>
        <end position="263"/>
    </location>
</feature>
<dbReference type="FunFam" id="1.20.120.350:FF:000078">
    <property type="entry name" value="Cation channel sperm associated 1"/>
    <property type="match status" value="1"/>
</dbReference>
<evidence type="ECO:0000256" key="5">
    <source>
        <dbReference type="SAM" id="MobiDB-lite"/>
    </source>
</evidence>
<feature type="compositionally biased region" description="Polar residues" evidence="5">
    <location>
        <begin position="440"/>
        <end position="456"/>
    </location>
</feature>
<dbReference type="InterPro" id="IPR028746">
    <property type="entry name" value="CatSper1"/>
</dbReference>
<evidence type="ECO:0000256" key="3">
    <source>
        <dbReference type="ARBA" id="ARBA00022989"/>
    </source>
</evidence>
<keyword evidence="3 6" id="KW-1133">Transmembrane helix</keyword>
<dbReference type="InterPro" id="IPR005821">
    <property type="entry name" value="Ion_trans_dom"/>
</dbReference>
<accession>A0A8C0KRV1</accession>
<feature type="compositionally biased region" description="Basic and acidic residues" evidence="5">
    <location>
        <begin position="73"/>
        <end position="87"/>
    </location>
</feature>
<dbReference type="Gene3D" id="1.20.120.350">
    <property type="entry name" value="Voltage-gated potassium channels. Chain C"/>
    <property type="match status" value="1"/>
</dbReference>
<feature type="compositionally biased region" description="Basic and acidic residues" evidence="5">
    <location>
        <begin position="177"/>
        <end position="194"/>
    </location>
</feature>
<sequence length="921" mass="104806">MAQKEADTNNLDVLSHPCSPTPHHRSSHSGVHHHHESHHHSGSPHHSESHHHGGSPHHGESHHLGGSHHHRESNHLGESHHLNESHHHSMSHHHGTSHHSGRSHHHGTSHHPGGSHHHGISHHHGGSHHVGEFQDFHDNASSHHSFCSHRSHHHGGAHHYGGTHHFTSLALTPHGTDLSHHSNGEGHFDGEYHHASRGHHDRPHHHGGPQHHSEPYHDSGAYHHRGAYHHSEPYHQSGSYQYDESYHHGGPHHHRRSHHHGGFYHHGEVSRHSRIHSQGEPYHHKDSYTYGGSHHDSEAYYHGRHRHHEARHHRGPLYHGETLSHPSYEGSYHDHIPHYYDEYHQSHRSEHHGHHGKHHHGHHGEHHHGHHGEYHHNVHRQDYLRGDYHYGEYPHGSSQGFGPHKSQTVARASLGSSLSHSVALQPSKLQIQHSAFSLTRSRSAVHSHGSQVSNKVHPQDSSSKTSSESWTEEDEQFQKRKTGRAQRSHKKLHTVDLFYRLWEKLSYLIQGLRRMLRNLTESLAFEAFIFLTVCLNTIMLVAQTFAEVEVRGEWYFMAFDSIFLCIYVVEAVLKIIALGLKYFSDSWNNLDFFIMIMAMLDFLLLQFNSFTFVYHQSVFRIFKVFKSLRALRAIRVLRRLSILTSLQEVTGTLARSLPSITAILILMFTCLFLFSVVLRALFRLSDPKRFQSIFTTIFTLFTLLTLDDWSSIYLDSRAQGAWHIIPILMIYIIIQYFIFLKREIHHENSRLGKLQWEAGGRQARRAVWGALAAQKTLVGRSAQAPLCPTLPLRQQELLFHFLQLVEGVEHHQQKFRSQGSVIDEIVDTAFEVSQAAPEERGQSGGTPEGQAREACAQSAPNSHMGMCGGRQRPVPAQSPSLPTPRLEKKTSGSDPWMETVLGCRFQPLASCLRGGGGEVGG</sequence>
<dbReference type="Ensembl" id="ENSCAFT00020022365.1">
    <property type="protein sequence ID" value="ENSCAFP00020019317.1"/>
    <property type="gene ID" value="ENSCAFG00020015366.1"/>
</dbReference>
<dbReference type="GeneTree" id="ENSGT00940000162437"/>
<dbReference type="GO" id="GO:0005227">
    <property type="term" value="F:calcium-activated cation channel activity"/>
    <property type="evidence" value="ECO:0007669"/>
    <property type="project" value="InterPro"/>
</dbReference>
<feature type="compositionally biased region" description="Basic and acidic residues" evidence="5">
    <location>
        <begin position="211"/>
        <end position="221"/>
    </location>
</feature>
<evidence type="ECO:0000259" key="7">
    <source>
        <dbReference type="Pfam" id="PF00520"/>
    </source>
</evidence>
<evidence type="ECO:0000256" key="2">
    <source>
        <dbReference type="ARBA" id="ARBA00022692"/>
    </source>
</evidence>
<dbReference type="Proteomes" id="UP000694391">
    <property type="component" value="Unplaced"/>
</dbReference>
<dbReference type="GO" id="GO:0005245">
    <property type="term" value="F:voltage-gated calcium channel activity"/>
    <property type="evidence" value="ECO:0007669"/>
    <property type="project" value="TreeGrafter"/>
</dbReference>
<feature type="compositionally biased region" description="Polar residues" evidence="5">
    <location>
        <begin position="396"/>
        <end position="407"/>
    </location>
</feature>
<feature type="compositionally biased region" description="Basic residues" evidence="5">
    <location>
        <begin position="349"/>
        <end position="370"/>
    </location>
</feature>
<feature type="transmembrane region" description="Helical" evidence="6">
    <location>
        <begin position="523"/>
        <end position="542"/>
    </location>
</feature>
<feature type="compositionally biased region" description="Basic residues" evidence="5">
    <location>
        <begin position="195"/>
        <end position="209"/>
    </location>
</feature>
<feature type="region of interest" description="Disordered" evidence="5">
    <location>
        <begin position="387"/>
        <end position="407"/>
    </location>
</feature>
<feature type="transmembrane region" description="Helical" evidence="6">
    <location>
        <begin position="554"/>
        <end position="580"/>
    </location>
</feature>
<feature type="region of interest" description="Disordered" evidence="5">
    <location>
        <begin position="440"/>
        <end position="485"/>
    </location>
</feature>
<dbReference type="SUPFAM" id="SSF81324">
    <property type="entry name" value="Voltage-gated potassium channels"/>
    <property type="match status" value="1"/>
</dbReference>
<dbReference type="PANTHER" id="PTHR47193">
    <property type="entry name" value="CATION CHANNEL SPERM-ASSOCIATED PROTEIN 1"/>
    <property type="match status" value="1"/>
</dbReference>
<dbReference type="GO" id="GO:0036128">
    <property type="term" value="C:CatSper complex"/>
    <property type="evidence" value="ECO:0007669"/>
    <property type="project" value="InterPro"/>
</dbReference>
<protein>
    <submittedName>
        <fullName evidence="8">Cation channel sperm associated 1</fullName>
    </submittedName>
</protein>
<dbReference type="InterPro" id="IPR027359">
    <property type="entry name" value="Volt_channel_dom_sf"/>
</dbReference>
<gene>
    <name evidence="8" type="primary">CATSPER1</name>
</gene>
<feature type="transmembrane region" description="Helical" evidence="6">
    <location>
        <begin position="720"/>
        <end position="740"/>
    </location>
</feature>
<evidence type="ECO:0000313" key="9">
    <source>
        <dbReference type="Proteomes" id="UP000694391"/>
    </source>
</evidence>
<evidence type="ECO:0000256" key="6">
    <source>
        <dbReference type="SAM" id="Phobius"/>
    </source>
</evidence>
<organism evidence="8 9">
    <name type="scientific">Canis lupus dingo</name>
    <name type="common">dingo</name>
    <dbReference type="NCBI Taxonomy" id="286419"/>
    <lineage>
        <taxon>Eukaryota</taxon>
        <taxon>Metazoa</taxon>
        <taxon>Chordata</taxon>
        <taxon>Craniata</taxon>
        <taxon>Vertebrata</taxon>
        <taxon>Euteleostomi</taxon>
        <taxon>Mammalia</taxon>
        <taxon>Eutheria</taxon>
        <taxon>Laurasiatheria</taxon>
        <taxon>Carnivora</taxon>
        <taxon>Caniformia</taxon>
        <taxon>Canidae</taxon>
        <taxon>Canis</taxon>
    </lineage>
</organism>
<feature type="compositionally biased region" description="Basic and acidic residues" evidence="5">
    <location>
        <begin position="281"/>
        <end position="298"/>
    </location>
</feature>
<evidence type="ECO:0000313" key="8">
    <source>
        <dbReference type="Ensembl" id="ENSCAFP00020019317.1"/>
    </source>
</evidence>
<feature type="compositionally biased region" description="Basic residues" evidence="5">
    <location>
        <begin position="146"/>
        <end position="157"/>
    </location>
</feature>
<evidence type="ECO:0000256" key="4">
    <source>
        <dbReference type="ARBA" id="ARBA00023136"/>
    </source>
</evidence>
<feature type="compositionally biased region" description="Basic and acidic residues" evidence="5">
    <location>
        <begin position="129"/>
        <end position="141"/>
    </location>
</feature>
<reference evidence="8" key="1">
    <citation type="submission" date="2025-08" db="UniProtKB">
        <authorList>
            <consortium name="Ensembl"/>
        </authorList>
    </citation>
    <scope>IDENTIFICATION</scope>
</reference>
<dbReference type="Pfam" id="PF00520">
    <property type="entry name" value="Ion_trans"/>
    <property type="match status" value="1"/>
</dbReference>